<sequence length="69" mass="7490">MSRVGLAAWHGRGSHVLDGFHLHPGQRGSEVGSNLLELLSPSRVSCYDYHAHVPEFPTCAVLLAQPEQA</sequence>
<dbReference type="EMBL" id="UFYA01000001">
    <property type="protein sequence ID" value="STD06541.1"/>
    <property type="molecule type" value="Genomic_DNA"/>
</dbReference>
<reference evidence="1 2" key="1">
    <citation type="submission" date="2018-06" db="EMBL/GenBank/DDBJ databases">
        <authorList>
            <consortium name="Pathogen Informatics"/>
            <person name="Doyle S."/>
        </authorList>
    </citation>
    <scope>NUCLEOTIDE SEQUENCE [LARGE SCALE GENOMIC DNA]</scope>
    <source>
        <strain evidence="1 2">NCTC7915</strain>
    </source>
</reference>
<name>A0AA46BMA2_9MICO</name>
<comment type="caution">
    <text evidence="1">The sequence shown here is derived from an EMBL/GenBank/DDBJ whole genome shotgun (WGS) entry which is preliminary data.</text>
</comment>
<organism evidence="1 2">
    <name type="scientific">Dermatophilus congolensis</name>
    <dbReference type="NCBI Taxonomy" id="1863"/>
    <lineage>
        <taxon>Bacteria</taxon>
        <taxon>Bacillati</taxon>
        <taxon>Actinomycetota</taxon>
        <taxon>Actinomycetes</taxon>
        <taxon>Micrococcales</taxon>
        <taxon>Dermatophilaceae</taxon>
        <taxon>Dermatophilus</taxon>
    </lineage>
</organism>
<protein>
    <submittedName>
        <fullName evidence="1">Uncharacterized protein</fullName>
    </submittedName>
</protein>
<evidence type="ECO:0000313" key="2">
    <source>
        <dbReference type="Proteomes" id="UP000254118"/>
    </source>
</evidence>
<gene>
    <name evidence="1" type="ORF">NCTC7915_00638</name>
</gene>
<accession>A0AA46BMA2</accession>
<proteinExistence type="predicted"/>
<evidence type="ECO:0000313" key="1">
    <source>
        <dbReference type="EMBL" id="STD06541.1"/>
    </source>
</evidence>
<dbReference type="Proteomes" id="UP000254118">
    <property type="component" value="Unassembled WGS sequence"/>
</dbReference>
<dbReference type="AlphaFoldDB" id="A0AA46BMA2"/>